<keyword evidence="4" id="KW-0378">Hydrolase</keyword>
<dbReference type="EMBL" id="CP056067">
    <property type="protein sequence ID" value="UKJ89748.1"/>
    <property type="molecule type" value="Genomic_DNA"/>
</dbReference>
<reference evidence="7" key="1">
    <citation type="submission" date="2022-07" db="EMBL/GenBank/DDBJ databases">
        <title>Evaluation of T. orientalis genome assembly methods using nanopore sequencing and analysis of variation between genomes.</title>
        <authorList>
            <person name="Yam J."/>
            <person name="Micallef M.L."/>
            <person name="Liu M."/>
            <person name="Djordjevic S.P."/>
            <person name="Bogema D.R."/>
            <person name="Jenkins C."/>
        </authorList>
    </citation>
    <scope>NUCLEOTIDE SEQUENCE</scope>
    <source>
        <strain evidence="7">Fish Creek</strain>
    </source>
</reference>
<evidence type="ECO:0000256" key="1">
    <source>
        <dbReference type="ARBA" id="ARBA00004167"/>
    </source>
</evidence>
<dbReference type="GO" id="GO:0008236">
    <property type="term" value="F:serine-type peptidase activity"/>
    <property type="evidence" value="ECO:0007669"/>
    <property type="project" value="InterPro"/>
</dbReference>
<evidence type="ECO:0000256" key="2">
    <source>
        <dbReference type="ARBA" id="ARBA00022670"/>
    </source>
</evidence>
<evidence type="ECO:0000256" key="4">
    <source>
        <dbReference type="ARBA" id="ARBA00022801"/>
    </source>
</evidence>
<protein>
    <recommendedName>
        <fullName evidence="9">Mitochondrial inner membrane protease subunit 2</fullName>
    </recommendedName>
</protein>
<dbReference type="PANTHER" id="PTHR46041">
    <property type="entry name" value="MITOCHONDRIAL INNER MEMBRANE PROTEASE SUBUNIT 2"/>
    <property type="match status" value="1"/>
</dbReference>
<evidence type="ECO:0000313" key="8">
    <source>
        <dbReference type="Proteomes" id="UP000244803"/>
    </source>
</evidence>
<keyword evidence="5" id="KW-1133">Transmembrane helix</keyword>
<dbReference type="PANTHER" id="PTHR46041:SF2">
    <property type="entry name" value="MITOCHONDRIAL INNER MEMBRANE PROTEASE SUBUNIT 2"/>
    <property type="match status" value="1"/>
</dbReference>
<dbReference type="GO" id="GO:0042720">
    <property type="term" value="C:mitochondrial inner membrane peptidase complex"/>
    <property type="evidence" value="ECO:0007669"/>
    <property type="project" value="InterPro"/>
</dbReference>
<evidence type="ECO:0000256" key="3">
    <source>
        <dbReference type="ARBA" id="ARBA00022692"/>
    </source>
</evidence>
<evidence type="ECO:0000256" key="5">
    <source>
        <dbReference type="ARBA" id="ARBA00022989"/>
    </source>
</evidence>
<accession>A0A976M8L1</accession>
<sequence>MFNNKFINKFATKNLGLILLGTFISNNFVTLRVIEEDNMNPVLSHGPIYNDIVVVLRASKYHKNDIILYKNPNTGKESFGRLTSFNTDETLGSMSSKIPSGHCWVENDNPRSDEHDSKTFGPVSLHVIDTHIIATPHIYK</sequence>
<dbReference type="OrthoDB" id="308440at2759"/>
<dbReference type="Gene3D" id="2.10.109.10">
    <property type="entry name" value="Umud Fragment, subunit A"/>
    <property type="match status" value="1"/>
</dbReference>
<evidence type="ECO:0000256" key="6">
    <source>
        <dbReference type="ARBA" id="ARBA00023136"/>
    </source>
</evidence>
<dbReference type="AlphaFoldDB" id="A0A976M8L1"/>
<evidence type="ECO:0008006" key="9">
    <source>
        <dbReference type="Google" id="ProtNLM"/>
    </source>
</evidence>
<dbReference type="SUPFAM" id="SSF51306">
    <property type="entry name" value="LexA/Signal peptidase"/>
    <property type="match status" value="1"/>
</dbReference>
<dbReference type="GO" id="GO:0004175">
    <property type="term" value="F:endopeptidase activity"/>
    <property type="evidence" value="ECO:0007669"/>
    <property type="project" value="TreeGrafter"/>
</dbReference>
<dbReference type="InterPro" id="IPR036286">
    <property type="entry name" value="LexA/Signal_pep-like_sf"/>
</dbReference>
<evidence type="ECO:0000313" key="7">
    <source>
        <dbReference type="EMBL" id="UKJ89748.1"/>
    </source>
</evidence>
<dbReference type="InterPro" id="IPR037730">
    <property type="entry name" value="IMP2"/>
</dbReference>
<keyword evidence="3" id="KW-0812">Transmembrane</keyword>
<name>A0A976M8L1_THEOR</name>
<dbReference type="GO" id="GO:0006465">
    <property type="term" value="P:signal peptide processing"/>
    <property type="evidence" value="ECO:0007669"/>
    <property type="project" value="InterPro"/>
</dbReference>
<proteinExistence type="predicted"/>
<keyword evidence="2" id="KW-0645">Protease</keyword>
<gene>
    <name evidence="7" type="ORF">MACJ_003002</name>
</gene>
<comment type="subcellular location">
    <subcellularLocation>
        <location evidence="1">Membrane</location>
        <topology evidence="1">Single-pass membrane protein</topology>
    </subcellularLocation>
</comment>
<keyword evidence="6" id="KW-0472">Membrane</keyword>
<dbReference type="Proteomes" id="UP000244803">
    <property type="component" value="Chromosome 4"/>
</dbReference>
<dbReference type="GO" id="GO:0006627">
    <property type="term" value="P:protein processing involved in protein targeting to mitochondrion"/>
    <property type="evidence" value="ECO:0007669"/>
    <property type="project" value="InterPro"/>
</dbReference>
<organism evidence="7 8">
    <name type="scientific">Theileria orientalis</name>
    <dbReference type="NCBI Taxonomy" id="68886"/>
    <lineage>
        <taxon>Eukaryota</taxon>
        <taxon>Sar</taxon>
        <taxon>Alveolata</taxon>
        <taxon>Apicomplexa</taxon>
        <taxon>Aconoidasida</taxon>
        <taxon>Piroplasmida</taxon>
        <taxon>Theileriidae</taxon>
        <taxon>Theileria</taxon>
    </lineage>
</organism>